<organism evidence="13 14">
    <name type="scientific">Camellia sinensis var. sinensis</name>
    <name type="common">China tea</name>
    <dbReference type="NCBI Taxonomy" id="542762"/>
    <lineage>
        <taxon>Eukaryota</taxon>
        <taxon>Viridiplantae</taxon>
        <taxon>Streptophyta</taxon>
        <taxon>Embryophyta</taxon>
        <taxon>Tracheophyta</taxon>
        <taxon>Spermatophyta</taxon>
        <taxon>Magnoliopsida</taxon>
        <taxon>eudicotyledons</taxon>
        <taxon>Gunneridae</taxon>
        <taxon>Pentapetalae</taxon>
        <taxon>asterids</taxon>
        <taxon>Ericales</taxon>
        <taxon>Theaceae</taxon>
        <taxon>Camellia</taxon>
    </lineage>
</organism>
<keyword evidence="2" id="KW-0723">Serine/threonine-protein kinase</keyword>
<keyword evidence="8" id="KW-1015">Disulfide bond</keyword>
<dbReference type="PANTHER" id="PTHR27002:SF422">
    <property type="entry name" value="RECEPTOR-LIKE SERINE_THREONINE-PROTEIN KINASE"/>
    <property type="match status" value="1"/>
</dbReference>
<comment type="catalytic activity">
    <reaction evidence="10">
        <text>L-threonyl-[protein] + ATP = O-phospho-L-threonyl-[protein] + ADP + H(+)</text>
        <dbReference type="Rhea" id="RHEA:46608"/>
        <dbReference type="Rhea" id="RHEA-COMP:11060"/>
        <dbReference type="Rhea" id="RHEA-COMP:11605"/>
        <dbReference type="ChEBI" id="CHEBI:15378"/>
        <dbReference type="ChEBI" id="CHEBI:30013"/>
        <dbReference type="ChEBI" id="CHEBI:30616"/>
        <dbReference type="ChEBI" id="CHEBI:61977"/>
        <dbReference type="ChEBI" id="CHEBI:456216"/>
        <dbReference type="EC" id="2.7.11.1"/>
    </reaction>
</comment>
<evidence type="ECO:0000256" key="3">
    <source>
        <dbReference type="ARBA" id="ARBA00022679"/>
    </source>
</evidence>
<evidence type="ECO:0000256" key="2">
    <source>
        <dbReference type="ARBA" id="ARBA00022527"/>
    </source>
</evidence>
<dbReference type="GO" id="GO:0004674">
    <property type="term" value="F:protein serine/threonine kinase activity"/>
    <property type="evidence" value="ECO:0007669"/>
    <property type="project" value="UniProtKB-KW"/>
</dbReference>
<keyword evidence="9" id="KW-0325">Glycoprotein</keyword>
<dbReference type="InterPro" id="IPR020635">
    <property type="entry name" value="Tyr_kinase_cat_dom"/>
</dbReference>
<sequence length="171" mass="19094">MVNPRDTPQEIVWAGHVTHPESSELPMLDLNKILVATNNFSQPNKLGEGGFGPVYKGKLEDGQQIAVKRLSSHSGQGNEEFKNEIILISKLRHRNLVRLLGCCIEGEEKILVYEYLTNRSLDTILFGETEAFWELAALLVLKYVQTEAFSGKAVVLRVEKPSVHPSLPEAI</sequence>
<dbReference type="AlphaFoldDB" id="A0A4S4DEZ4"/>
<evidence type="ECO:0000256" key="5">
    <source>
        <dbReference type="ARBA" id="ARBA00022741"/>
    </source>
</evidence>
<dbReference type="InterPro" id="IPR000719">
    <property type="entry name" value="Prot_kinase_dom"/>
</dbReference>
<comment type="caution">
    <text evidence="13">The sequence shown here is derived from an EMBL/GenBank/DDBJ whole genome shotgun (WGS) entry which is preliminary data.</text>
</comment>
<keyword evidence="14" id="KW-1185">Reference proteome</keyword>
<reference evidence="13 14" key="1">
    <citation type="journal article" date="2018" name="Proc. Natl. Acad. Sci. U.S.A.">
        <title>Draft genome sequence of Camellia sinensis var. sinensis provides insights into the evolution of the tea genome and tea quality.</title>
        <authorList>
            <person name="Wei C."/>
            <person name="Yang H."/>
            <person name="Wang S."/>
            <person name="Zhao J."/>
            <person name="Liu C."/>
            <person name="Gao L."/>
            <person name="Xia E."/>
            <person name="Lu Y."/>
            <person name="Tai Y."/>
            <person name="She G."/>
            <person name="Sun J."/>
            <person name="Cao H."/>
            <person name="Tong W."/>
            <person name="Gao Q."/>
            <person name="Li Y."/>
            <person name="Deng W."/>
            <person name="Jiang X."/>
            <person name="Wang W."/>
            <person name="Chen Q."/>
            <person name="Zhang S."/>
            <person name="Li H."/>
            <person name="Wu J."/>
            <person name="Wang P."/>
            <person name="Li P."/>
            <person name="Shi C."/>
            <person name="Zheng F."/>
            <person name="Jian J."/>
            <person name="Huang B."/>
            <person name="Shan D."/>
            <person name="Shi M."/>
            <person name="Fang C."/>
            <person name="Yue Y."/>
            <person name="Li F."/>
            <person name="Li D."/>
            <person name="Wei S."/>
            <person name="Han B."/>
            <person name="Jiang C."/>
            <person name="Yin Y."/>
            <person name="Xia T."/>
            <person name="Zhang Z."/>
            <person name="Bennetzen J.L."/>
            <person name="Zhao S."/>
            <person name="Wan X."/>
        </authorList>
    </citation>
    <scope>NUCLEOTIDE SEQUENCE [LARGE SCALE GENOMIC DNA]</scope>
    <source>
        <strain evidence="14">cv. Shuchazao</strain>
        <tissue evidence="13">Leaf</tissue>
    </source>
</reference>
<name>A0A4S4DEZ4_CAMSN</name>
<evidence type="ECO:0000256" key="10">
    <source>
        <dbReference type="ARBA" id="ARBA00047899"/>
    </source>
</evidence>
<evidence type="ECO:0000259" key="12">
    <source>
        <dbReference type="PROSITE" id="PS50011"/>
    </source>
</evidence>
<dbReference type="PROSITE" id="PS50011">
    <property type="entry name" value="PROTEIN_KINASE_DOM"/>
    <property type="match status" value="1"/>
</dbReference>
<dbReference type="Proteomes" id="UP000306102">
    <property type="component" value="Unassembled WGS sequence"/>
</dbReference>
<evidence type="ECO:0000256" key="9">
    <source>
        <dbReference type="ARBA" id="ARBA00023180"/>
    </source>
</evidence>
<dbReference type="SUPFAM" id="SSF56112">
    <property type="entry name" value="Protein kinase-like (PK-like)"/>
    <property type="match status" value="1"/>
</dbReference>
<evidence type="ECO:0000313" key="13">
    <source>
        <dbReference type="EMBL" id="THG01270.1"/>
    </source>
</evidence>
<dbReference type="GO" id="GO:0004713">
    <property type="term" value="F:protein tyrosine kinase activity"/>
    <property type="evidence" value="ECO:0007669"/>
    <property type="project" value="InterPro"/>
</dbReference>
<protein>
    <recommendedName>
        <fullName evidence="1">non-specific serine/threonine protein kinase</fullName>
        <ecNumber evidence="1">2.7.11.1</ecNumber>
    </recommendedName>
</protein>
<dbReference type="PANTHER" id="PTHR27002">
    <property type="entry name" value="RECEPTOR-LIKE SERINE/THREONINE-PROTEIN KINASE SD1-8"/>
    <property type="match status" value="1"/>
</dbReference>
<dbReference type="FunFam" id="3.30.200.20:FF:000195">
    <property type="entry name" value="G-type lectin S-receptor-like serine/threonine-protein kinase"/>
    <property type="match status" value="1"/>
</dbReference>
<keyword evidence="7" id="KW-0067">ATP-binding</keyword>
<accession>A0A4S4DEZ4</accession>
<comment type="catalytic activity">
    <reaction evidence="11">
        <text>L-seryl-[protein] + ATP = O-phospho-L-seryl-[protein] + ADP + H(+)</text>
        <dbReference type="Rhea" id="RHEA:17989"/>
        <dbReference type="Rhea" id="RHEA-COMP:9863"/>
        <dbReference type="Rhea" id="RHEA-COMP:11604"/>
        <dbReference type="ChEBI" id="CHEBI:15378"/>
        <dbReference type="ChEBI" id="CHEBI:29999"/>
        <dbReference type="ChEBI" id="CHEBI:30616"/>
        <dbReference type="ChEBI" id="CHEBI:83421"/>
        <dbReference type="ChEBI" id="CHEBI:456216"/>
        <dbReference type="EC" id="2.7.11.1"/>
    </reaction>
</comment>
<dbReference type="Pfam" id="PF07714">
    <property type="entry name" value="PK_Tyr_Ser-Thr"/>
    <property type="match status" value="1"/>
</dbReference>
<feature type="domain" description="Protein kinase" evidence="12">
    <location>
        <begin position="40"/>
        <end position="171"/>
    </location>
</feature>
<dbReference type="Gene3D" id="3.30.200.20">
    <property type="entry name" value="Phosphorylase Kinase, domain 1"/>
    <property type="match status" value="1"/>
</dbReference>
<dbReference type="InterPro" id="IPR001245">
    <property type="entry name" value="Ser-Thr/Tyr_kinase_cat_dom"/>
</dbReference>
<keyword evidence="3" id="KW-0808">Transferase</keyword>
<keyword evidence="4" id="KW-0732">Signal</keyword>
<dbReference type="GO" id="GO:0005886">
    <property type="term" value="C:plasma membrane"/>
    <property type="evidence" value="ECO:0007669"/>
    <property type="project" value="TreeGrafter"/>
</dbReference>
<evidence type="ECO:0000256" key="6">
    <source>
        <dbReference type="ARBA" id="ARBA00022777"/>
    </source>
</evidence>
<dbReference type="InterPro" id="IPR011009">
    <property type="entry name" value="Kinase-like_dom_sf"/>
</dbReference>
<evidence type="ECO:0000256" key="11">
    <source>
        <dbReference type="ARBA" id="ARBA00048679"/>
    </source>
</evidence>
<evidence type="ECO:0000256" key="1">
    <source>
        <dbReference type="ARBA" id="ARBA00012513"/>
    </source>
</evidence>
<proteinExistence type="predicted"/>
<dbReference type="EMBL" id="SDRB02011451">
    <property type="protein sequence ID" value="THG01270.1"/>
    <property type="molecule type" value="Genomic_DNA"/>
</dbReference>
<evidence type="ECO:0000256" key="7">
    <source>
        <dbReference type="ARBA" id="ARBA00022840"/>
    </source>
</evidence>
<keyword evidence="6" id="KW-0418">Kinase</keyword>
<evidence type="ECO:0000256" key="4">
    <source>
        <dbReference type="ARBA" id="ARBA00022729"/>
    </source>
</evidence>
<gene>
    <name evidence="13" type="ORF">TEA_028188</name>
</gene>
<dbReference type="EC" id="2.7.11.1" evidence="1"/>
<keyword evidence="5" id="KW-0547">Nucleotide-binding</keyword>
<evidence type="ECO:0000313" key="14">
    <source>
        <dbReference type="Proteomes" id="UP000306102"/>
    </source>
</evidence>
<dbReference type="GO" id="GO:0005524">
    <property type="term" value="F:ATP binding"/>
    <property type="evidence" value="ECO:0007669"/>
    <property type="project" value="UniProtKB-KW"/>
</dbReference>
<dbReference type="SMART" id="SM00219">
    <property type="entry name" value="TyrKc"/>
    <property type="match status" value="1"/>
</dbReference>
<evidence type="ECO:0000256" key="8">
    <source>
        <dbReference type="ARBA" id="ARBA00023157"/>
    </source>
</evidence>